<name>A0ABR7KJY7_9FIRM</name>
<evidence type="ECO:0000313" key="3">
    <source>
        <dbReference type="Proteomes" id="UP000649075"/>
    </source>
</evidence>
<proteinExistence type="predicted"/>
<dbReference type="Pfam" id="PF03729">
    <property type="entry name" value="DUF308"/>
    <property type="match status" value="2"/>
</dbReference>
<feature type="transmembrane region" description="Helical" evidence="1">
    <location>
        <begin position="12"/>
        <end position="29"/>
    </location>
</feature>
<dbReference type="EMBL" id="JACRWH010000053">
    <property type="protein sequence ID" value="MBC6013049.1"/>
    <property type="molecule type" value="Genomic_DNA"/>
</dbReference>
<reference evidence="2 3" key="1">
    <citation type="submission" date="2020-08" db="EMBL/GenBank/DDBJ databases">
        <authorList>
            <person name="Liu C."/>
            <person name="Sun Q."/>
        </authorList>
    </citation>
    <scope>NUCLEOTIDE SEQUENCE [LARGE SCALE GENOMIC DNA]</scope>
    <source>
        <strain evidence="2 3">L34</strain>
    </source>
</reference>
<keyword evidence="1" id="KW-0472">Membrane</keyword>
<feature type="transmembrane region" description="Helical" evidence="1">
    <location>
        <begin position="35"/>
        <end position="53"/>
    </location>
</feature>
<organism evidence="2 3">
    <name type="scientific">Holdemanella hominis</name>
    <dbReference type="NCBI Taxonomy" id="2764327"/>
    <lineage>
        <taxon>Bacteria</taxon>
        <taxon>Bacillati</taxon>
        <taxon>Bacillota</taxon>
        <taxon>Erysipelotrichia</taxon>
        <taxon>Erysipelotrichales</taxon>
        <taxon>Erysipelotrichaceae</taxon>
        <taxon>Holdemanella</taxon>
    </lineage>
</organism>
<evidence type="ECO:0000256" key="1">
    <source>
        <dbReference type="SAM" id="Phobius"/>
    </source>
</evidence>
<feature type="transmembrane region" description="Helical" evidence="1">
    <location>
        <begin position="84"/>
        <end position="101"/>
    </location>
</feature>
<comment type="caution">
    <text evidence="2">The sequence shown here is derived from an EMBL/GenBank/DDBJ whole genome shotgun (WGS) entry which is preliminary data.</text>
</comment>
<gene>
    <name evidence="2" type="ORF">H8911_10075</name>
</gene>
<dbReference type="Proteomes" id="UP000649075">
    <property type="component" value="Unassembled WGS sequence"/>
</dbReference>
<dbReference type="InterPro" id="IPR005325">
    <property type="entry name" value="DUF308_memb"/>
</dbReference>
<feature type="transmembrane region" description="Helical" evidence="1">
    <location>
        <begin position="60"/>
        <end position="78"/>
    </location>
</feature>
<protein>
    <submittedName>
        <fullName evidence="2">DUF308 domain-containing protein</fullName>
    </submittedName>
</protein>
<keyword evidence="1" id="KW-1133">Transmembrane helix</keyword>
<feature type="transmembrane region" description="Helical" evidence="1">
    <location>
        <begin position="146"/>
        <end position="168"/>
    </location>
</feature>
<dbReference type="RefSeq" id="WP_117925444.1">
    <property type="nucleotide sequence ID" value="NZ_JACRWH010000053.1"/>
</dbReference>
<keyword evidence="1" id="KW-0812">Transmembrane</keyword>
<sequence>MKETKTEAISSAILCILSGLVLCIFNVSILTTITRVIGCIFLVIAILFLYTYFKKRNSTTLTTLVLGIFLLSVGLYMSFEPKKFISILPMLVGILLIINSLSHFQKVLLLKDNGFEQWKVNLAGAIFILVVGIVLLMKPIQSLDFIFSLTGFFLVLNGILIFLDQYFIQKTNL</sequence>
<feature type="transmembrane region" description="Helical" evidence="1">
    <location>
        <begin position="122"/>
        <end position="140"/>
    </location>
</feature>
<evidence type="ECO:0000313" key="2">
    <source>
        <dbReference type="EMBL" id="MBC6013049.1"/>
    </source>
</evidence>
<keyword evidence="3" id="KW-1185">Reference proteome</keyword>
<accession>A0ABR7KJY7</accession>